<protein>
    <recommendedName>
        <fullName evidence="4">SPOR domain-containing protein</fullName>
    </recommendedName>
</protein>
<feature type="coiled-coil region" evidence="1">
    <location>
        <begin position="91"/>
        <end position="118"/>
    </location>
</feature>
<dbReference type="Proteomes" id="UP000002332">
    <property type="component" value="Plasmid pQBR103"/>
</dbReference>
<dbReference type="PATRIC" id="fig|216595.4.peg.242"/>
<dbReference type="AlphaFoldDB" id="A4V7H3"/>
<evidence type="ECO:0000313" key="3">
    <source>
        <dbReference type="Proteomes" id="UP000002332"/>
    </source>
</evidence>
<keyword evidence="2" id="KW-0614">Plasmid</keyword>
<sequence>MDSPQMLSHLELIDCFSPERDAGQEILSGTAPGPFRMRNLFKLTLLAAALALSGCGSHASKPSELSTLEPQSQYDDRIQDALGAQKYTEAQMLYQRRFNDYQTQIDDLEKKRRDLDARLNARAYESGLADAPVSDTEAGRIQEYQEASRASQSRVAEATSRMAIEQSLIENRRDKELLEADSKAAKLIADIEINAAKDLSKVEDRINQDIEGRRSIDSAERLAESKRFDDQRFTLALANAEAERLAKERRDQESAALDRARAEASMHVSAEEAKIAELQRQIGVIEANLVKVKGQDQLAIRTQESKLSFAQGEVDRLAKISSELKTSASSAQVGLTPAGSDYVQAKNAEFSRARAEADVRKTQLIAEVKSQSARDKNEITARARTELASLSANTEMAKADVIAPVVTGRAVYNGTMKPKAAPKIPAETQASPQKPATPVVKGAPVLTISRFEPKVDATPKVVTNDEIGGVVLAGGPRVSMPAAQASVAPLMVSPKTRTIYDVYYVYKDEGSWTKFQQFLKAYGITDFEPTRNNKAGEFFIYCGRYYDKDEAATRVAYLNKTTATSNVKVRETQVPR</sequence>
<name>A4V7H3_PSEFS</name>
<keyword evidence="1" id="KW-0175">Coiled coil</keyword>
<gene>
    <name evidence="2" type="ordered locus">pQBR0478</name>
</gene>
<feature type="coiled-coil region" evidence="1">
    <location>
        <begin position="235"/>
        <end position="295"/>
    </location>
</feature>
<reference evidence="2 3" key="1">
    <citation type="journal article" date="2007" name="ISME J.">
        <title>Sequence-based analysis of pQBR103; a representative of a unique, transfer-proficient mega plasmid resident in the microbial community of sugar beet.</title>
        <authorList>
            <person name="Tett A."/>
            <person name="Spiers A.J."/>
            <person name="Crossman L.C."/>
            <person name="Ager D."/>
            <person name="Ciric L."/>
            <person name="Dow J.M."/>
            <person name="Fry J.C."/>
            <person name="Harris D."/>
            <person name="Lilley A."/>
            <person name="Oliver A."/>
            <person name="Parkhill J."/>
            <person name="Quail M.A."/>
            <person name="Rainey P.B."/>
            <person name="Saunders N.J."/>
            <person name="Seeger K."/>
            <person name="Snyder L.A.S."/>
            <person name="Squares R."/>
            <person name="Thomas C.M."/>
            <person name="Turner S.L."/>
            <person name="Zhang X.-X."/>
            <person name="Field D."/>
            <person name="Bailey M.J."/>
        </authorList>
    </citation>
    <scope>NUCLEOTIDE SEQUENCE [LARGE SCALE GENOMIC DNA]</scope>
    <source>
        <strain evidence="2 3">SBW25</strain>
    </source>
</reference>
<dbReference type="EMBL" id="AM235768">
    <property type="protein sequence ID" value="CAM96510.1"/>
    <property type="molecule type" value="Genomic_DNA"/>
</dbReference>
<accession>A4V7H3</accession>
<organism evidence="2 3">
    <name type="scientific">Pseudomonas fluorescens (strain SBW25)</name>
    <dbReference type="NCBI Taxonomy" id="216595"/>
    <lineage>
        <taxon>Bacteria</taxon>
        <taxon>Pseudomonadati</taxon>
        <taxon>Pseudomonadota</taxon>
        <taxon>Gammaproteobacteria</taxon>
        <taxon>Pseudomonadales</taxon>
        <taxon>Pseudomonadaceae</taxon>
        <taxon>Pseudomonas</taxon>
    </lineage>
</organism>
<evidence type="ECO:0000256" key="1">
    <source>
        <dbReference type="SAM" id="Coils"/>
    </source>
</evidence>
<evidence type="ECO:0000313" key="2">
    <source>
        <dbReference type="EMBL" id="CAM96510.1"/>
    </source>
</evidence>
<proteinExistence type="predicted"/>
<geneLocation type="plasmid" evidence="2 3">
    <name>pQBR103</name>
</geneLocation>
<evidence type="ECO:0008006" key="4">
    <source>
        <dbReference type="Google" id="ProtNLM"/>
    </source>
</evidence>